<sequence>MQKKIVVIDDSKVIRMRVRDMIPEGDYEIVEAKDGREGLDRITESTPTLIMLDFILPKVSGWEIVQELEKRQLLGRVPLVIMSGRREEVTEKLREPFELFEFIEKPFEKADLEEAIKRAFSKARLAPLPAPEPTPQPAAGAVDHSELLALKTVVSQLQDQINAAPAASGGVDPAAFAQLKATVEQLQAQGSGGSGADRAKIAALEAQNKQLHTELDALKRTVIQVVNLIKKMQASGSHH</sequence>
<dbReference type="RefSeq" id="WP_277865657.1">
    <property type="nucleotide sequence ID" value="NZ_JAKKUT010000001.1"/>
</dbReference>
<dbReference type="Proteomes" id="UP001154265">
    <property type="component" value="Unassembled WGS sequence"/>
</dbReference>
<dbReference type="PANTHER" id="PTHR44591:SF23">
    <property type="entry name" value="CHEY SUBFAMILY"/>
    <property type="match status" value="1"/>
</dbReference>
<evidence type="ECO:0000313" key="4">
    <source>
        <dbReference type="EMBL" id="MDG2989742.1"/>
    </source>
</evidence>
<feature type="domain" description="Response regulatory" evidence="3">
    <location>
        <begin position="4"/>
        <end position="120"/>
    </location>
</feature>
<protein>
    <submittedName>
        <fullName evidence="4">Response regulator</fullName>
    </submittedName>
</protein>
<reference evidence="4" key="2">
    <citation type="submission" date="2022-01" db="EMBL/GenBank/DDBJ databases">
        <authorList>
            <person name="Zivanovic Y."/>
            <person name="Moreira D."/>
            <person name="Lopez-Garcia P."/>
        </authorList>
    </citation>
    <scope>NUCLEOTIDE SEQUENCE</scope>
    <source>
        <strain evidence="4">G9</strain>
    </source>
</reference>
<dbReference type="InterPro" id="IPR050595">
    <property type="entry name" value="Bact_response_regulator"/>
</dbReference>
<dbReference type="SMART" id="SM00448">
    <property type="entry name" value="REC"/>
    <property type="match status" value="1"/>
</dbReference>
<dbReference type="EMBL" id="JAKKUT010000001">
    <property type="protein sequence ID" value="MDG2989742.1"/>
    <property type="molecule type" value="Genomic_DNA"/>
</dbReference>
<dbReference type="Gene3D" id="3.40.50.2300">
    <property type="match status" value="1"/>
</dbReference>
<dbReference type="InterPro" id="IPR001789">
    <property type="entry name" value="Sig_transdc_resp-reg_receiver"/>
</dbReference>
<name>A0ABT6EV96_9SYNE</name>
<dbReference type="PANTHER" id="PTHR44591">
    <property type="entry name" value="STRESS RESPONSE REGULATOR PROTEIN 1"/>
    <property type="match status" value="1"/>
</dbReference>
<accession>A0ABT6EV96</accession>
<dbReference type="PROSITE" id="PS50110">
    <property type="entry name" value="RESPONSE_REGULATORY"/>
    <property type="match status" value="1"/>
</dbReference>
<evidence type="ECO:0000259" key="3">
    <source>
        <dbReference type="PROSITE" id="PS50110"/>
    </source>
</evidence>
<feature type="modified residue" description="4-aspartylphosphate" evidence="2">
    <location>
        <position position="53"/>
    </location>
</feature>
<dbReference type="Pfam" id="PF00072">
    <property type="entry name" value="Response_reg"/>
    <property type="match status" value="1"/>
</dbReference>
<organism evidence="4 5">
    <name type="scientific">Candidatus Synechococcus calcipolaris G9</name>
    <dbReference type="NCBI Taxonomy" id="1497997"/>
    <lineage>
        <taxon>Bacteria</taxon>
        <taxon>Bacillati</taxon>
        <taxon>Cyanobacteriota</taxon>
        <taxon>Cyanophyceae</taxon>
        <taxon>Synechococcales</taxon>
        <taxon>Synechococcaceae</taxon>
        <taxon>Synechococcus</taxon>
    </lineage>
</organism>
<dbReference type="InterPro" id="IPR011006">
    <property type="entry name" value="CheY-like_superfamily"/>
</dbReference>
<reference evidence="4" key="1">
    <citation type="journal article" date="2022" name="Genome Biol. Evol.">
        <title>A New Gene Family Diagnostic for Intracellular Biomineralization of Amorphous Ca Carbonates by Cyanobacteria.</title>
        <authorList>
            <person name="Benzerara K."/>
            <person name="Duprat E."/>
            <person name="Bitard-Feildel T."/>
            <person name="Caumes G."/>
            <person name="Cassier-Chauvat C."/>
            <person name="Chauvat F."/>
            <person name="Dezi M."/>
            <person name="Diop S.I."/>
            <person name="Gaschignard G."/>
            <person name="Gorgen S."/>
            <person name="Gugger M."/>
            <person name="Lopez-Garcia P."/>
            <person name="Millet M."/>
            <person name="Skouri-Panet F."/>
            <person name="Moreira D."/>
            <person name="Callebaut I."/>
        </authorList>
    </citation>
    <scope>NUCLEOTIDE SEQUENCE</scope>
    <source>
        <strain evidence="4">G9</strain>
    </source>
</reference>
<evidence type="ECO:0000256" key="2">
    <source>
        <dbReference type="PROSITE-ProRule" id="PRU00169"/>
    </source>
</evidence>
<proteinExistence type="predicted"/>
<keyword evidence="5" id="KW-1185">Reference proteome</keyword>
<gene>
    <name evidence="4" type="ORF">L3556_02150</name>
</gene>
<keyword evidence="1 2" id="KW-0597">Phosphoprotein</keyword>
<evidence type="ECO:0000256" key="1">
    <source>
        <dbReference type="ARBA" id="ARBA00022553"/>
    </source>
</evidence>
<comment type="caution">
    <text evidence="4">The sequence shown here is derived from an EMBL/GenBank/DDBJ whole genome shotgun (WGS) entry which is preliminary data.</text>
</comment>
<evidence type="ECO:0000313" key="5">
    <source>
        <dbReference type="Proteomes" id="UP001154265"/>
    </source>
</evidence>
<dbReference type="SUPFAM" id="SSF52172">
    <property type="entry name" value="CheY-like"/>
    <property type="match status" value="1"/>
</dbReference>
<dbReference type="CDD" id="cd00156">
    <property type="entry name" value="REC"/>
    <property type="match status" value="1"/>
</dbReference>